<name>A0AAV7FEP8_ARIFI</name>
<dbReference type="Gene3D" id="3.30.740.10">
    <property type="entry name" value="Protein Inhibitor Of Neuronal Nitric Oxide Synthase"/>
    <property type="match status" value="1"/>
</dbReference>
<reference evidence="1 2" key="1">
    <citation type="submission" date="2021-07" db="EMBL/GenBank/DDBJ databases">
        <title>The Aristolochia fimbriata genome: insights into angiosperm evolution, floral development and chemical biosynthesis.</title>
        <authorList>
            <person name="Jiao Y."/>
        </authorList>
    </citation>
    <scope>NUCLEOTIDE SEQUENCE [LARGE SCALE GENOMIC DNA]</scope>
    <source>
        <strain evidence="1">IBCAS-2021</strain>
        <tissue evidence="1">Leaf</tissue>
    </source>
</reference>
<dbReference type="PANTHER" id="PTHR11886">
    <property type="entry name" value="DYNEIN LIGHT CHAIN"/>
    <property type="match status" value="1"/>
</dbReference>
<dbReference type="GO" id="GO:0045505">
    <property type="term" value="F:dynein intermediate chain binding"/>
    <property type="evidence" value="ECO:0007669"/>
    <property type="project" value="TreeGrafter"/>
</dbReference>
<evidence type="ECO:0000313" key="2">
    <source>
        <dbReference type="Proteomes" id="UP000825729"/>
    </source>
</evidence>
<dbReference type="SMART" id="SM01375">
    <property type="entry name" value="Dynein_light"/>
    <property type="match status" value="1"/>
</dbReference>
<dbReference type="EMBL" id="JAINDJ010000002">
    <property type="protein sequence ID" value="KAG9459675.1"/>
    <property type="molecule type" value="Genomic_DNA"/>
</dbReference>
<evidence type="ECO:0008006" key="3">
    <source>
        <dbReference type="Google" id="ProtNLM"/>
    </source>
</evidence>
<gene>
    <name evidence="1" type="ORF">H6P81_004183</name>
</gene>
<dbReference type="SUPFAM" id="SSF54648">
    <property type="entry name" value="DLC"/>
    <property type="match status" value="1"/>
</dbReference>
<dbReference type="GO" id="GO:0005868">
    <property type="term" value="C:cytoplasmic dynein complex"/>
    <property type="evidence" value="ECO:0007669"/>
    <property type="project" value="TreeGrafter"/>
</dbReference>
<dbReference type="FunFam" id="3.30.740.10:FF:000003">
    <property type="entry name" value="Dynein light chain"/>
    <property type="match status" value="1"/>
</dbReference>
<dbReference type="AlphaFoldDB" id="A0AAV7FEP8"/>
<protein>
    <recommendedName>
        <fullName evidence="3">Dynein light chain</fullName>
    </recommendedName>
</protein>
<evidence type="ECO:0000313" key="1">
    <source>
        <dbReference type="EMBL" id="KAG9459675.1"/>
    </source>
</evidence>
<accession>A0AAV7FEP8</accession>
<comment type="caution">
    <text evidence="1">The sequence shown here is derived from an EMBL/GenBank/DDBJ whole genome shotgun (WGS) entry which is preliminary data.</text>
</comment>
<dbReference type="InterPro" id="IPR001372">
    <property type="entry name" value="Dynein_light_chain_typ-1/2"/>
</dbReference>
<organism evidence="1 2">
    <name type="scientific">Aristolochia fimbriata</name>
    <name type="common">White veined hardy Dutchman's pipe vine</name>
    <dbReference type="NCBI Taxonomy" id="158543"/>
    <lineage>
        <taxon>Eukaryota</taxon>
        <taxon>Viridiplantae</taxon>
        <taxon>Streptophyta</taxon>
        <taxon>Embryophyta</taxon>
        <taxon>Tracheophyta</taxon>
        <taxon>Spermatophyta</taxon>
        <taxon>Magnoliopsida</taxon>
        <taxon>Magnoliidae</taxon>
        <taxon>Piperales</taxon>
        <taxon>Aristolochiaceae</taxon>
        <taxon>Aristolochia</taxon>
    </lineage>
</organism>
<dbReference type="InterPro" id="IPR037177">
    <property type="entry name" value="DLC_sf"/>
</dbReference>
<dbReference type="Pfam" id="PF01221">
    <property type="entry name" value="Dynein_light"/>
    <property type="match status" value="1"/>
</dbReference>
<dbReference type="CDD" id="cd21452">
    <property type="entry name" value="DLC-like_DYNLL1_DYNLL2"/>
    <property type="match status" value="1"/>
</dbReference>
<dbReference type="PANTHER" id="PTHR11886:SF37">
    <property type="entry name" value="DYNEIN LIGHT CHAIN"/>
    <property type="match status" value="1"/>
</dbReference>
<dbReference type="GO" id="GO:0007017">
    <property type="term" value="P:microtubule-based process"/>
    <property type="evidence" value="ECO:0007669"/>
    <property type="project" value="InterPro"/>
</dbReference>
<sequence>MEANISHEKRRQRRDSMLLPQCYSGKHIPAAVAPEKVQNIVGPRRSHEGVIRIRRDLQRGGGGGGGGGGGMVVLEGRRKSVSHVDRVLVNVDSVAAFLQVKVMATDMPELMQVHAFRCARRTYDSLDKSSHKHIAYNIKKEFDEVYGRAWHCIVGTSFGSFVTHSTGCFLYFSMGKIIVLVFKTKVVGDEQ</sequence>
<proteinExistence type="predicted"/>
<keyword evidence="2" id="KW-1185">Reference proteome</keyword>
<dbReference type="Proteomes" id="UP000825729">
    <property type="component" value="Unassembled WGS sequence"/>
</dbReference>